<dbReference type="EMBL" id="MNPL01009665">
    <property type="protein sequence ID" value="OQR73609.1"/>
    <property type="molecule type" value="Genomic_DNA"/>
</dbReference>
<sequence length="759" mass="76782">MGLLLPTSNGRYEGAKCLPTSEKLRISQPSTSARRAFITFTCALAVARAGVVAPKVHEEGTSVQYRSEDGLGNYQFGYDEKHTTGGSFRKEKGDGYGRKVGSYGLHDADGRVRVVNYVADEHGFRASVQSNEPGVAPEDPAASSINKAPVPIPYSAPMHLDHVTGVNVGLAHSVAAPVVSAYSAPAYSGPVVAPIGFYRQPMHFTSVLGPSVSHMIGQMPAYIGSFLATQAAHPLHKTVAYSAPIAAPAPVAVPAPAVAPGAAYAAPVSALAPAFASGVHPVPSVAYKAPMHFAGVVGPSVSHMLNQYLPQHLAGQKFFKQLHSPAVHYEAEPIVTGLDVAPAAPVAAVAAPVVGKSLAVTAAPAVAPVAAHYAPASYVTAPVVEKSYASYSAAPVVEKAYASYATAPLPAPISTPAFEKAYAPAPVVAKAYAPAPVVAKAYAPAPVAVTTGPVVKAGYASYAAAPLPARISTPIIDNAYTAAPVIEKPYAAPVVAPAPYSAPISAAPVGPIVGNSVAYSAPATPILSKSYAAAPVAAPLVEKQIAYGAAPIAAAAAPVVEKAYTSYAAAPVVAAAPIAAAAPIVEKAYVSYAAAAAPVAAPITVPVAKAAVAAPALSYTAQAGYGPTSSYTAHLGKFAAAAPTYAAPVAKLAVAPTYAAPVAKLAVAPAYAAPVYAPAPVAKAASSNAYSPVPIVAAPVTKVGVVSSGISTTTANANGYSHELVKPHAYTKVYQWMYGHSPSFYGYAYSPVPLGYRKK</sequence>
<evidence type="ECO:0000256" key="1">
    <source>
        <dbReference type="ARBA" id="ARBA00022460"/>
    </source>
</evidence>
<comment type="caution">
    <text evidence="3">The sequence shown here is derived from an EMBL/GenBank/DDBJ whole genome shotgun (WGS) entry which is preliminary data.</text>
</comment>
<keyword evidence="4" id="KW-1185">Reference proteome</keyword>
<gene>
    <name evidence="3" type="ORF">BIW11_09628</name>
</gene>
<dbReference type="GO" id="GO:0042302">
    <property type="term" value="F:structural constituent of cuticle"/>
    <property type="evidence" value="ECO:0007669"/>
    <property type="project" value="UniProtKB-UniRule"/>
</dbReference>
<protein>
    <recommendedName>
        <fullName evidence="5">Cuticle protein 14-like</fullName>
    </recommendedName>
</protein>
<keyword evidence="1 2" id="KW-0193">Cuticle</keyword>
<dbReference type="InterPro" id="IPR031311">
    <property type="entry name" value="CHIT_BIND_RR_consensus"/>
</dbReference>
<dbReference type="Proteomes" id="UP000192247">
    <property type="component" value="Unassembled WGS sequence"/>
</dbReference>
<evidence type="ECO:0000313" key="3">
    <source>
        <dbReference type="EMBL" id="OQR73609.1"/>
    </source>
</evidence>
<reference evidence="3 4" key="1">
    <citation type="journal article" date="2017" name="Gigascience">
        <title>Draft genome of the honey bee ectoparasitic mite, Tropilaelaps mercedesae, is shaped by the parasitic life history.</title>
        <authorList>
            <person name="Dong X."/>
            <person name="Armstrong S.D."/>
            <person name="Xia D."/>
            <person name="Makepeace B.L."/>
            <person name="Darby A.C."/>
            <person name="Kadowaki T."/>
        </authorList>
    </citation>
    <scope>NUCLEOTIDE SEQUENCE [LARGE SCALE GENOMIC DNA]</scope>
    <source>
        <strain evidence="3">Wuxi-XJTLU</strain>
    </source>
</reference>
<evidence type="ECO:0000313" key="4">
    <source>
        <dbReference type="Proteomes" id="UP000192247"/>
    </source>
</evidence>
<accession>A0A1V9XJE7</accession>
<organism evidence="3 4">
    <name type="scientific">Tropilaelaps mercedesae</name>
    <dbReference type="NCBI Taxonomy" id="418985"/>
    <lineage>
        <taxon>Eukaryota</taxon>
        <taxon>Metazoa</taxon>
        <taxon>Ecdysozoa</taxon>
        <taxon>Arthropoda</taxon>
        <taxon>Chelicerata</taxon>
        <taxon>Arachnida</taxon>
        <taxon>Acari</taxon>
        <taxon>Parasitiformes</taxon>
        <taxon>Mesostigmata</taxon>
        <taxon>Gamasina</taxon>
        <taxon>Dermanyssoidea</taxon>
        <taxon>Laelapidae</taxon>
        <taxon>Tropilaelaps</taxon>
    </lineage>
</organism>
<dbReference type="OrthoDB" id="6382835at2759"/>
<name>A0A1V9XJE7_9ACAR</name>
<proteinExistence type="predicted"/>
<evidence type="ECO:0000256" key="2">
    <source>
        <dbReference type="PROSITE-ProRule" id="PRU00497"/>
    </source>
</evidence>
<dbReference type="PROSITE" id="PS51155">
    <property type="entry name" value="CHIT_BIND_RR_2"/>
    <property type="match status" value="1"/>
</dbReference>
<dbReference type="AlphaFoldDB" id="A0A1V9XJE7"/>
<dbReference type="InParanoid" id="A0A1V9XJE7"/>
<dbReference type="PROSITE" id="PS00233">
    <property type="entry name" value="CHIT_BIND_RR_1"/>
    <property type="match status" value="1"/>
</dbReference>
<dbReference type="Pfam" id="PF00379">
    <property type="entry name" value="Chitin_bind_4"/>
    <property type="match status" value="1"/>
</dbReference>
<dbReference type="STRING" id="418985.A0A1V9XJE7"/>
<dbReference type="InterPro" id="IPR000618">
    <property type="entry name" value="Insect_cuticle"/>
</dbReference>
<evidence type="ECO:0008006" key="5">
    <source>
        <dbReference type="Google" id="ProtNLM"/>
    </source>
</evidence>